<keyword evidence="3" id="KW-1185">Reference proteome</keyword>
<reference evidence="2" key="1">
    <citation type="journal article" date="2023" name="bioRxiv">
        <title>Improved chromosome-level genome assembly for marigold (Tagetes erecta).</title>
        <authorList>
            <person name="Jiang F."/>
            <person name="Yuan L."/>
            <person name="Wang S."/>
            <person name="Wang H."/>
            <person name="Xu D."/>
            <person name="Wang A."/>
            <person name="Fan W."/>
        </authorList>
    </citation>
    <scope>NUCLEOTIDE SEQUENCE</scope>
    <source>
        <strain evidence="2">WSJ</strain>
        <tissue evidence="2">Leaf</tissue>
    </source>
</reference>
<proteinExistence type="predicted"/>
<dbReference type="InterPro" id="IPR036457">
    <property type="entry name" value="PPM-type-like_dom_sf"/>
</dbReference>
<protein>
    <recommendedName>
        <fullName evidence="1">PPM-type phosphatase domain-containing protein</fullName>
    </recommendedName>
</protein>
<gene>
    <name evidence="2" type="ORF">QVD17_08500</name>
</gene>
<comment type="caution">
    <text evidence="2">The sequence shown here is derived from an EMBL/GenBank/DDBJ whole genome shotgun (WGS) entry which is preliminary data.</text>
</comment>
<evidence type="ECO:0000313" key="2">
    <source>
        <dbReference type="EMBL" id="KAK1431813.1"/>
    </source>
</evidence>
<name>A0AAD8L2G1_TARER</name>
<evidence type="ECO:0000259" key="1">
    <source>
        <dbReference type="Pfam" id="PF00481"/>
    </source>
</evidence>
<dbReference type="EMBL" id="JAUHHV010000002">
    <property type="protein sequence ID" value="KAK1431813.1"/>
    <property type="molecule type" value="Genomic_DNA"/>
</dbReference>
<dbReference type="Proteomes" id="UP001229421">
    <property type="component" value="Unassembled WGS sequence"/>
</dbReference>
<dbReference type="SUPFAM" id="SSF81606">
    <property type="entry name" value="PP2C-like"/>
    <property type="match status" value="1"/>
</dbReference>
<accession>A0AAD8L2G1</accession>
<feature type="domain" description="PPM-type phosphatase" evidence="1">
    <location>
        <begin position="73"/>
        <end position="132"/>
    </location>
</feature>
<dbReference type="Pfam" id="PF00481">
    <property type="entry name" value="PP2C"/>
    <property type="match status" value="1"/>
</dbReference>
<sequence length="145" mass="16688">MDHTISSSTSFSNCRQIASCSGKLDVTLARRRRAELRRLKVLSNGDDCLLKRRRFENVANGNQELDFPHHSSVIGRRREMEDAVTIKLGFVNANSKKFDFYAVYDGHSGSRVAYDCRERLHKLLAVEMETETENGNMNWEKMMVN</sequence>
<dbReference type="Gene3D" id="3.60.40.10">
    <property type="entry name" value="PPM-type phosphatase domain"/>
    <property type="match status" value="1"/>
</dbReference>
<organism evidence="2 3">
    <name type="scientific">Tagetes erecta</name>
    <name type="common">African marigold</name>
    <dbReference type="NCBI Taxonomy" id="13708"/>
    <lineage>
        <taxon>Eukaryota</taxon>
        <taxon>Viridiplantae</taxon>
        <taxon>Streptophyta</taxon>
        <taxon>Embryophyta</taxon>
        <taxon>Tracheophyta</taxon>
        <taxon>Spermatophyta</taxon>
        <taxon>Magnoliopsida</taxon>
        <taxon>eudicotyledons</taxon>
        <taxon>Gunneridae</taxon>
        <taxon>Pentapetalae</taxon>
        <taxon>asterids</taxon>
        <taxon>campanulids</taxon>
        <taxon>Asterales</taxon>
        <taxon>Asteraceae</taxon>
        <taxon>Asteroideae</taxon>
        <taxon>Heliantheae alliance</taxon>
        <taxon>Tageteae</taxon>
        <taxon>Tagetes</taxon>
    </lineage>
</organism>
<dbReference type="InterPro" id="IPR001932">
    <property type="entry name" value="PPM-type_phosphatase-like_dom"/>
</dbReference>
<evidence type="ECO:0000313" key="3">
    <source>
        <dbReference type="Proteomes" id="UP001229421"/>
    </source>
</evidence>
<dbReference type="AlphaFoldDB" id="A0AAD8L2G1"/>